<dbReference type="RefSeq" id="WP_380125181.1">
    <property type="nucleotide sequence ID" value="NZ_JBHSIU010000066.1"/>
</dbReference>
<proteinExistence type="predicted"/>
<reference evidence="7" key="1">
    <citation type="journal article" date="2019" name="Int. J. Syst. Evol. Microbiol.">
        <title>The Global Catalogue of Microorganisms (GCM) 10K type strain sequencing project: providing services to taxonomists for standard genome sequencing and annotation.</title>
        <authorList>
            <consortium name="The Broad Institute Genomics Platform"/>
            <consortium name="The Broad Institute Genome Sequencing Center for Infectious Disease"/>
            <person name="Wu L."/>
            <person name="Ma J."/>
        </authorList>
    </citation>
    <scope>NUCLEOTIDE SEQUENCE [LARGE SCALE GENOMIC DNA]</scope>
    <source>
        <strain evidence="7">CGMCC 4.7152</strain>
    </source>
</reference>
<accession>A0ABV9W857</accession>
<keyword evidence="2" id="KW-0274">FAD</keyword>
<gene>
    <name evidence="6" type="ORF">ACFPIJ_44555</name>
</gene>
<dbReference type="InterPro" id="IPR002938">
    <property type="entry name" value="FAD-bd"/>
</dbReference>
<evidence type="ECO:0000259" key="5">
    <source>
        <dbReference type="Pfam" id="PF01494"/>
    </source>
</evidence>
<name>A0ABV9W857_9ACTN</name>
<dbReference type="Pfam" id="PF01494">
    <property type="entry name" value="FAD_binding_3"/>
    <property type="match status" value="1"/>
</dbReference>
<sequence length="87" mass="8726">MPGVTLIGDAAHLMPPSGEGANLAMFDGAELGKAIAANPGDLEAALAAHESAMFARSAAEAADAHEILEACLGDRAPFSLIDFFTGG</sequence>
<dbReference type="Gene3D" id="3.50.50.60">
    <property type="entry name" value="FAD/NAD(P)-binding domain"/>
    <property type="match status" value="1"/>
</dbReference>
<keyword evidence="7" id="KW-1185">Reference proteome</keyword>
<evidence type="ECO:0000313" key="6">
    <source>
        <dbReference type="EMBL" id="MFC5004887.1"/>
    </source>
</evidence>
<dbReference type="Proteomes" id="UP001595912">
    <property type="component" value="Unassembled WGS sequence"/>
</dbReference>
<dbReference type="SUPFAM" id="SSF51905">
    <property type="entry name" value="FAD/NAD(P)-binding domain"/>
    <property type="match status" value="1"/>
</dbReference>
<protein>
    <submittedName>
        <fullName evidence="6">FAD-dependent oxidoreductase</fullName>
    </submittedName>
</protein>
<comment type="caution">
    <text evidence="6">The sequence shown here is derived from an EMBL/GenBank/DDBJ whole genome shotgun (WGS) entry which is preliminary data.</text>
</comment>
<evidence type="ECO:0000256" key="2">
    <source>
        <dbReference type="ARBA" id="ARBA00022827"/>
    </source>
</evidence>
<keyword evidence="3" id="KW-0560">Oxidoreductase</keyword>
<evidence type="ECO:0000256" key="3">
    <source>
        <dbReference type="ARBA" id="ARBA00023002"/>
    </source>
</evidence>
<dbReference type="PANTHER" id="PTHR46972">
    <property type="entry name" value="MONOOXYGENASE ASQM-RELATED"/>
    <property type="match status" value="1"/>
</dbReference>
<evidence type="ECO:0000256" key="4">
    <source>
        <dbReference type="ARBA" id="ARBA00023033"/>
    </source>
</evidence>
<organism evidence="6 7">
    <name type="scientific">Dactylosporangium cerinum</name>
    <dbReference type="NCBI Taxonomy" id="1434730"/>
    <lineage>
        <taxon>Bacteria</taxon>
        <taxon>Bacillati</taxon>
        <taxon>Actinomycetota</taxon>
        <taxon>Actinomycetes</taxon>
        <taxon>Micromonosporales</taxon>
        <taxon>Micromonosporaceae</taxon>
        <taxon>Dactylosporangium</taxon>
    </lineage>
</organism>
<feature type="domain" description="FAD-binding" evidence="5">
    <location>
        <begin position="4"/>
        <end position="37"/>
    </location>
</feature>
<evidence type="ECO:0000313" key="7">
    <source>
        <dbReference type="Proteomes" id="UP001595912"/>
    </source>
</evidence>
<dbReference type="PANTHER" id="PTHR46972:SF1">
    <property type="entry name" value="FAD DEPENDENT OXIDOREDUCTASE DOMAIN-CONTAINING PROTEIN"/>
    <property type="match status" value="1"/>
</dbReference>
<dbReference type="InterPro" id="IPR036188">
    <property type="entry name" value="FAD/NAD-bd_sf"/>
</dbReference>
<keyword evidence="1" id="KW-0285">Flavoprotein</keyword>
<dbReference type="EMBL" id="JBHSIU010000066">
    <property type="protein sequence ID" value="MFC5004887.1"/>
    <property type="molecule type" value="Genomic_DNA"/>
</dbReference>
<keyword evidence="4" id="KW-0503">Monooxygenase</keyword>
<evidence type="ECO:0000256" key="1">
    <source>
        <dbReference type="ARBA" id="ARBA00022630"/>
    </source>
</evidence>